<dbReference type="Proteomes" id="UP001500730">
    <property type="component" value="Unassembled WGS sequence"/>
</dbReference>
<gene>
    <name evidence="2" type="ORF">GCM10009858_25690</name>
</gene>
<dbReference type="RefSeq" id="WP_344255316.1">
    <property type="nucleotide sequence ID" value="NZ_BAAARE010000010.1"/>
</dbReference>
<evidence type="ECO:0008006" key="4">
    <source>
        <dbReference type="Google" id="ProtNLM"/>
    </source>
</evidence>
<comment type="caution">
    <text evidence="2">The sequence shown here is derived from an EMBL/GenBank/DDBJ whole genome shotgun (WGS) entry which is preliminary data.</text>
</comment>
<accession>A0ABN3LM34</accession>
<dbReference type="EMBL" id="BAAARE010000010">
    <property type="protein sequence ID" value="GAA2486632.1"/>
    <property type="molecule type" value="Genomic_DNA"/>
</dbReference>
<sequence>MNTDTRRTTGLKRTSTALGGAVLLLGSLTLGACSKTDSTAAAASAIGSQSQQAAGDSDTVDLVNAALVTPAADTTPTTPPGASGQRDKDDRKGLRARLLRALHGTWVTESKSGPVTHQAVRGEVTAVTATSITVKAKDGFTLTYSVGTDTKVRERSQGKGVDSTIGAVKVGAKALVTGVGATNPTARLVVFKIMTSRPAASPSPSATS</sequence>
<keyword evidence="3" id="KW-1185">Reference proteome</keyword>
<feature type="region of interest" description="Disordered" evidence="1">
    <location>
        <begin position="69"/>
        <end position="91"/>
    </location>
</feature>
<dbReference type="PROSITE" id="PS51257">
    <property type="entry name" value="PROKAR_LIPOPROTEIN"/>
    <property type="match status" value="1"/>
</dbReference>
<evidence type="ECO:0000256" key="1">
    <source>
        <dbReference type="SAM" id="MobiDB-lite"/>
    </source>
</evidence>
<evidence type="ECO:0000313" key="3">
    <source>
        <dbReference type="Proteomes" id="UP001500730"/>
    </source>
</evidence>
<evidence type="ECO:0000313" key="2">
    <source>
        <dbReference type="EMBL" id="GAA2486632.1"/>
    </source>
</evidence>
<feature type="compositionally biased region" description="Low complexity" evidence="1">
    <location>
        <begin position="69"/>
        <end position="82"/>
    </location>
</feature>
<protein>
    <recommendedName>
        <fullName evidence="4">DUF5666 domain-containing protein</fullName>
    </recommendedName>
</protein>
<organism evidence="2 3">
    <name type="scientific">Terrabacter carboxydivorans</name>
    <dbReference type="NCBI Taxonomy" id="619730"/>
    <lineage>
        <taxon>Bacteria</taxon>
        <taxon>Bacillati</taxon>
        <taxon>Actinomycetota</taxon>
        <taxon>Actinomycetes</taxon>
        <taxon>Micrococcales</taxon>
        <taxon>Intrasporangiaceae</taxon>
        <taxon>Terrabacter</taxon>
    </lineage>
</organism>
<proteinExistence type="predicted"/>
<reference evidence="2 3" key="1">
    <citation type="journal article" date="2019" name="Int. J. Syst. Evol. Microbiol.">
        <title>The Global Catalogue of Microorganisms (GCM) 10K type strain sequencing project: providing services to taxonomists for standard genome sequencing and annotation.</title>
        <authorList>
            <consortium name="The Broad Institute Genomics Platform"/>
            <consortium name="The Broad Institute Genome Sequencing Center for Infectious Disease"/>
            <person name="Wu L."/>
            <person name="Ma J."/>
        </authorList>
    </citation>
    <scope>NUCLEOTIDE SEQUENCE [LARGE SCALE GENOMIC DNA]</scope>
    <source>
        <strain evidence="2 3">JCM 16259</strain>
    </source>
</reference>
<name>A0ABN3LM34_9MICO</name>